<dbReference type="NCBIfam" id="NF002153">
    <property type="entry name" value="PRK00984.1-2"/>
    <property type="match status" value="1"/>
</dbReference>
<evidence type="ECO:0000259" key="5">
    <source>
        <dbReference type="PROSITE" id="PS50984"/>
    </source>
</evidence>
<organism evidence="6 7">
    <name type="scientific">Candidatus Sedimenticola endophacoides</name>
    <dbReference type="NCBI Taxonomy" id="2548426"/>
    <lineage>
        <taxon>Bacteria</taxon>
        <taxon>Pseudomonadati</taxon>
        <taxon>Pseudomonadota</taxon>
        <taxon>Gammaproteobacteria</taxon>
        <taxon>Chromatiales</taxon>
        <taxon>Sedimenticolaceae</taxon>
        <taxon>Sedimenticola</taxon>
    </lineage>
</organism>
<evidence type="ECO:0000256" key="1">
    <source>
        <dbReference type="ARBA" id="ARBA00007953"/>
    </source>
</evidence>
<evidence type="ECO:0000256" key="2">
    <source>
        <dbReference type="ARBA" id="ARBA00022694"/>
    </source>
</evidence>
<sequence>MSFENEPLPYAFGGPAGGGLIRAVPEDFRVDEIPVVEPEGTGEHILLEIEKRGTNTDWVAKLLARHAAVRPVDVSYAGLKDRHAVTRQWFSVRLAGRPEPDWTALEDDTLRILRSGRHSRKLRTGALRGNRFALWVRGFDGDPGLLGSRIEAIAREGIPNYFGPQRFGHGGANLERALELFAGRLRRCSRAKRGIYLSAARSHLFNRVVAQRLALGGWNRLYDGECFQLDGSRSTFLAEGIDDVLRERFSRGDIHPTAPLWGRGPGLCGGEVARMEERALEALGVWREGLERAGLGMERRALRAPVSGLEWAMEGADLLLEFTLPKGCYATALLRECVDFREAPPSPSLDGEPVAG</sequence>
<keyword evidence="2 4" id="KW-0819">tRNA processing</keyword>
<evidence type="ECO:0000313" key="6">
    <source>
        <dbReference type="EMBL" id="PUE02169.1"/>
    </source>
</evidence>
<dbReference type="HAMAP" id="MF_01082">
    <property type="entry name" value="TruD"/>
    <property type="match status" value="1"/>
</dbReference>
<dbReference type="GO" id="GO:0003723">
    <property type="term" value="F:RNA binding"/>
    <property type="evidence" value="ECO:0007669"/>
    <property type="project" value="InterPro"/>
</dbReference>
<reference evidence="6 7" key="1">
    <citation type="submission" date="2018-01" db="EMBL/GenBank/DDBJ databases">
        <title>Novel co-symbiosis in the lucinid bivalve Phacoides pectinatus.</title>
        <authorList>
            <person name="Lim S.J."/>
            <person name="Davis B.G."/>
            <person name="Gill D.E."/>
            <person name="Engel A.S."/>
            <person name="Anderson L.C."/>
            <person name="Campbell B.J."/>
        </authorList>
    </citation>
    <scope>NUCLEOTIDE SEQUENCE [LARGE SCALE GENOMIC DNA]</scope>
    <source>
        <strain evidence="6">N3_P5</strain>
    </source>
</reference>
<gene>
    <name evidence="4" type="primary">truD</name>
    <name evidence="6" type="ORF">C3L24_06580</name>
</gene>
<dbReference type="EC" id="5.4.99.27" evidence="4"/>
<comment type="caution">
    <text evidence="6">The sequence shown here is derived from an EMBL/GenBank/DDBJ whole genome shotgun (WGS) entry which is preliminary data.</text>
</comment>
<dbReference type="InterPro" id="IPR043165">
    <property type="entry name" value="TruD_insert_sf"/>
</dbReference>
<dbReference type="GO" id="GO:0005829">
    <property type="term" value="C:cytosol"/>
    <property type="evidence" value="ECO:0007669"/>
    <property type="project" value="TreeGrafter"/>
</dbReference>
<dbReference type="InterPro" id="IPR050170">
    <property type="entry name" value="TruD_pseudoU_synthase"/>
</dbReference>
<comment type="catalytic activity">
    <reaction evidence="4">
        <text>uridine(13) in tRNA = pseudouridine(13) in tRNA</text>
        <dbReference type="Rhea" id="RHEA:42540"/>
        <dbReference type="Rhea" id="RHEA-COMP:10105"/>
        <dbReference type="Rhea" id="RHEA-COMP:10106"/>
        <dbReference type="ChEBI" id="CHEBI:65314"/>
        <dbReference type="ChEBI" id="CHEBI:65315"/>
        <dbReference type="EC" id="5.4.99.27"/>
    </reaction>
</comment>
<proteinExistence type="inferred from homology"/>
<dbReference type="AlphaFoldDB" id="A0A6N4DUM8"/>
<feature type="active site" description="Nucleophile" evidence="4">
    <location>
        <position position="81"/>
    </location>
</feature>
<evidence type="ECO:0000256" key="3">
    <source>
        <dbReference type="ARBA" id="ARBA00023235"/>
    </source>
</evidence>
<comment type="function">
    <text evidence="4">Responsible for synthesis of pseudouridine from uracil-13 in transfer RNAs.</text>
</comment>
<dbReference type="Pfam" id="PF01142">
    <property type="entry name" value="TruD"/>
    <property type="match status" value="2"/>
</dbReference>
<dbReference type="PANTHER" id="PTHR47811">
    <property type="entry name" value="TRNA PSEUDOURIDINE SYNTHASE D"/>
    <property type="match status" value="1"/>
</dbReference>
<dbReference type="Proteomes" id="UP000250928">
    <property type="component" value="Unassembled WGS sequence"/>
</dbReference>
<evidence type="ECO:0000256" key="4">
    <source>
        <dbReference type="HAMAP-Rule" id="MF_01082"/>
    </source>
</evidence>
<dbReference type="Gene3D" id="3.30.2340.10">
    <property type="entry name" value="TruD, insertion domain"/>
    <property type="match status" value="1"/>
</dbReference>
<dbReference type="PROSITE" id="PS50984">
    <property type="entry name" value="TRUD"/>
    <property type="match status" value="1"/>
</dbReference>
<dbReference type="CDD" id="cd02575">
    <property type="entry name" value="PseudoU_synth_EcTruD"/>
    <property type="match status" value="1"/>
</dbReference>
<dbReference type="GO" id="GO:0160150">
    <property type="term" value="F:tRNA pseudouridine(13) synthase activity"/>
    <property type="evidence" value="ECO:0007669"/>
    <property type="project" value="UniProtKB-EC"/>
</dbReference>
<dbReference type="InterPro" id="IPR020119">
    <property type="entry name" value="PsdUridine_synth_TruD_CS"/>
</dbReference>
<dbReference type="InterPro" id="IPR042214">
    <property type="entry name" value="TruD_catalytic"/>
</dbReference>
<dbReference type="EMBL" id="PQCO01000185">
    <property type="protein sequence ID" value="PUE02169.1"/>
    <property type="molecule type" value="Genomic_DNA"/>
</dbReference>
<dbReference type="InterPro" id="IPR020103">
    <property type="entry name" value="PsdUridine_synth_cat_dom_sf"/>
</dbReference>
<keyword evidence="3 4" id="KW-0413">Isomerase</keyword>
<dbReference type="SUPFAM" id="SSF55120">
    <property type="entry name" value="Pseudouridine synthase"/>
    <property type="match status" value="1"/>
</dbReference>
<dbReference type="PROSITE" id="PS01268">
    <property type="entry name" value="UPF0024"/>
    <property type="match status" value="1"/>
</dbReference>
<feature type="domain" description="TRUD" evidence="5">
    <location>
        <begin position="157"/>
        <end position="304"/>
    </location>
</feature>
<dbReference type="GO" id="GO:0031119">
    <property type="term" value="P:tRNA pseudouridine synthesis"/>
    <property type="evidence" value="ECO:0007669"/>
    <property type="project" value="UniProtKB-UniRule"/>
</dbReference>
<protein>
    <recommendedName>
        <fullName evidence="4">tRNA pseudouridine synthase D</fullName>
        <ecNumber evidence="4">5.4.99.27</ecNumber>
    </recommendedName>
    <alternativeName>
        <fullName evidence="4">tRNA pseudouridine(13) synthase</fullName>
    </alternativeName>
    <alternativeName>
        <fullName evidence="4">tRNA pseudouridylate synthase D</fullName>
    </alternativeName>
    <alternativeName>
        <fullName evidence="4">tRNA-uridine isomerase D</fullName>
    </alternativeName>
</protein>
<dbReference type="PANTHER" id="PTHR47811:SF1">
    <property type="entry name" value="TRNA PSEUDOURIDINE SYNTHASE D"/>
    <property type="match status" value="1"/>
</dbReference>
<accession>A0A6N4DUM8</accession>
<evidence type="ECO:0000313" key="7">
    <source>
        <dbReference type="Proteomes" id="UP000250928"/>
    </source>
</evidence>
<dbReference type="InterPro" id="IPR011760">
    <property type="entry name" value="PsdUridine_synth_TruD_insert"/>
</dbReference>
<dbReference type="Gene3D" id="3.30.2350.20">
    <property type="entry name" value="TruD, catalytic domain"/>
    <property type="match status" value="1"/>
</dbReference>
<name>A0A6N4DUM8_9GAMM</name>
<dbReference type="InterPro" id="IPR001656">
    <property type="entry name" value="PsdUridine_synth_TruD"/>
</dbReference>
<comment type="similarity">
    <text evidence="1 4">Belongs to the pseudouridine synthase TruD family.</text>
</comment>